<dbReference type="Gene3D" id="1.10.3460.10">
    <property type="entry name" value="Chlorophyll a/b binding protein domain"/>
    <property type="match status" value="1"/>
</dbReference>
<dbReference type="RefSeq" id="WP_162424181.1">
    <property type="nucleotide sequence ID" value="NZ_WVIE01000018.1"/>
</dbReference>
<proteinExistence type="predicted"/>
<keyword evidence="1" id="KW-0812">Transmembrane</keyword>
<evidence type="ECO:0000313" key="3">
    <source>
        <dbReference type="Proteomes" id="UP000646053"/>
    </source>
</evidence>
<comment type="caution">
    <text evidence="2">The sequence shown here is derived from an EMBL/GenBank/DDBJ whole genome shotgun (WGS) entry which is preliminary data.</text>
</comment>
<evidence type="ECO:0008006" key="4">
    <source>
        <dbReference type="Google" id="ProtNLM"/>
    </source>
</evidence>
<protein>
    <recommendedName>
        <fullName evidence="4">CAB/ELIP/HLIP-related protein</fullName>
    </recommendedName>
</protein>
<reference evidence="2" key="1">
    <citation type="submission" date="2019-12" db="EMBL/GenBank/DDBJ databases">
        <title>High-Quality draft genome sequences of three cyanobacteria isolated from the limestone walls of the Old Cathedral of Coimbra.</title>
        <authorList>
            <person name="Tiago I."/>
            <person name="Soares F."/>
            <person name="Portugal A."/>
        </authorList>
    </citation>
    <scope>NUCLEOTIDE SEQUENCE</scope>
    <source>
        <strain evidence="2">A</strain>
    </source>
</reference>
<organism evidence="2 3">
    <name type="scientific">Myxacorys almedinensis A</name>
    <dbReference type="NCBI Taxonomy" id="2690445"/>
    <lineage>
        <taxon>Bacteria</taxon>
        <taxon>Bacillati</taxon>
        <taxon>Cyanobacteriota</taxon>
        <taxon>Cyanophyceae</taxon>
        <taxon>Leptolyngbyales</taxon>
        <taxon>Leptolyngbyaceae</taxon>
        <taxon>Myxacorys</taxon>
        <taxon>Myxacorys almedinensis</taxon>
    </lineage>
</organism>
<keyword evidence="1" id="KW-1133">Transmembrane helix</keyword>
<dbReference type="SUPFAM" id="SSF103511">
    <property type="entry name" value="Chlorophyll a-b binding protein"/>
    <property type="match status" value="1"/>
</dbReference>
<sequence>MTSTQPTTTPKFSEPKFGFNDYAERLNGRAAMIGFVIALAIEYITGQGVLAWLGLR</sequence>
<evidence type="ECO:0000313" key="2">
    <source>
        <dbReference type="EMBL" id="NDJ18657.1"/>
    </source>
</evidence>
<accession>A0A8J7Z1L2</accession>
<keyword evidence="3" id="KW-1185">Reference proteome</keyword>
<evidence type="ECO:0000256" key="1">
    <source>
        <dbReference type="SAM" id="Phobius"/>
    </source>
</evidence>
<dbReference type="EMBL" id="WVIE01000018">
    <property type="protein sequence ID" value="NDJ18657.1"/>
    <property type="molecule type" value="Genomic_DNA"/>
</dbReference>
<keyword evidence="1" id="KW-0472">Membrane</keyword>
<dbReference type="AlphaFoldDB" id="A0A8J7Z1L2"/>
<name>A0A8J7Z1L2_9CYAN</name>
<gene>
    <name evidence="2" type="ORF">GS601_15410</name>
</gene>
<dbReference type="Proteomes" id="UP000646053">
    <property type="component" value="Unassembled WGS sequence"/>
</dbReference>
<feature type="transmembrane region" description="Helical" evidence="1">
    <location>
        <begin position="30"/>
        <end position="55"/>
    </location>
</feature>